<reference evidence="3 4" key="1">
    <citation type="journal article" date="2013" name="J. Microbiol.">
        <title>Mucilaginibacter ginsenosidivorax sp. nov., with ginsenoside converting activity isolated from sediment.</title>
        <authorList>
            <person name="Kim J.K."/>
            <person name="Choi T.E."/>
            <person name="Liu Q.M."/>
            <person name="Park H.Y."/>
            <person name="Yi T.H."/>
            <person name="Yoon M.H."/>
            <person name="Kim S.C."/>
            <person name="Im W.T."/>
        </authorList>
    </citation>
    <scope>NUCLEOTIDE SEQUENCE [LARGE SCALE GENOMIC DNA]</scope>
    <source>
        <strain evidence="3 4">KHI28</strain>
    </source>
</reference>
<gene>
    <name evidence="3" type="ORF">FSB76_10215</name>
</gene>
<dbReference type="Proteomes" id="UP000321362">
    <property type="component" value="Chromosome"/>
</dbReference>
<name>A0A5B8VXL0_9SPHI</name>
<dbReference type="KEGG" id="mgk:FSB76_10215"/>
<dbReference type="EMBL" id="CP042437">
    <property type="protein sequence ID" value="QEC76300.1"/>
    <property type="molecule type" value="Genomic_DNA"/>
</dbReference>
<organism evidence="3 4">
    <name type="scientific">Mucilaginibacter ginsenosidivorax</name>
    <dbReference type="NCBI Taxonomy" id="862126"/>
    <lineage>
        <taxon>Bacteria</taxon>
        <taxon>Pseudomonadati</taxon>
        <taxon>Bacteroidota</taxon>
        <taxon>Sphingobacteriia</taxon>
        <taxon>Sphingobacteriales</taxon>
        <taxon>Sphingobacteriaceae</taxon>
        <taxon>Mucilaginibacter</taxon>
    </lineage>
</organism>
<protein>
    <submittedName>
        <fullName evidence="3">DUF2059 domain-containing protein</fullName>
    </submittedName>
</protein>
<dbReference type="RefSeq" id="WP_147053477.1">
    <property type="nucleotide sequence ID" value="NZ_CP042437.1"/>
</dbReference>
<dbReference type="OrthoDB" id="1143459at2"/>
<accession>A0A5B8VXL0</accession>
<evidence type="ECO:0000313" key="4">
    <source>
        <dbReference type="Proteomes" id="UP000321362"/>
    </source>
</evidence>
<feature type="domain" description="DUF2059" evidence="2">
    <location>
        <begin position="91"/>
        <end position="145"/>
    </location>
</feature>
<keyword evidence="1" id="KW-0732">Signal</keyword>
<evidence type="ECO:0000259" key="2">
    <source>
        <dbReference type="Pfam" id="PF09832"/>
    </source>
</evidence>
<dbReference type="AlphaFoldDB" id="A0A5B8VXL0"/>
<feature type="chain" id="PRO_5022722223" evidence="1">
    <location>
        <begin position="24"/>
        <end position="167"/>
    </location>
</feature>
<evidence type="ECO:0000313" key="3">
    <source>
        <dbReference type="EMBL" id="QEC76300.1"/>
    </source>
</evidence>
<feature type="signal peptide" evidence="1">
    <location>
        <begin position="1"/>
        <end position="23"/>
    </location>
</feature>
<proteinExistence type="predicted"/>
<sequence length="167" mass="18614">MKFKPTLIALMGILLFCITNAKAQTTTPSFSASQLKAAEKFLIATGINSQFGGIVDNMINTSSAQVPEAQRGEFVKVMKRFMVKYYSWDVLKTEFAKIYAAEYTEDELNQLTAFYNSPLGKKLSAKTPILMQKGMALGQKTIADHRPELEQMMQDAFAKKEAPAARQ</sequence>
<dbReference type="Pfam" id="PF09832">
    <property type="entry name" value="DUF2059"/>
    <property type="match status" value="1"/>
</dbReference>
<dbReference type="InterPro" id="IPR018637">
    <property type="entry name" value="DUF2059"/>
</dbReference>
<keyword evidence="4" id="KW-1185">Reference proteome</keyword>
<evidence type="ECO:0000256" key="1">
    <source>
        <dbReference type="SAM" id="SignalP"/>
    </source>
</evidence>